<dbReference type="Proteomes" id="UP000594059">
    <property type="component" value="Chromosome"/>
</dbReference>
<dbReference type="KEGG" id="lcic:INQ41_03740"/>
<dbReference type="EMBL" id="CP063656">
    <property type="protein sequence ID" value="QOW20158.1"/>
    <property type="molecule type" value="Genomic_DNA"/>
</dbReference>
<reference evidence="2 3" key="1">
    <citation type="submission" date="2020-10" db="EMBL/GenBank/DDBJ databases">
        <title>complete genome sequencing of Lysobacter sp. H21R20.</title>
        <authorList>
            <person name="Bae J.-W."/>
            <person name="Lee S.-Y."/>
        </authorList>
    </citation>
    <scope>NUCLEOTIDE SEQUENCE [LARGE SCALE GENOMIC DNA]</scope>
    <source>
        <strain evidence="2 3">H21R20</strain>
    </source>
</reference>
<name>A0A7S6UH21_9GAMM</name>
<proteinExistence type="predicted"/>
<organism evidence="2 3">
    <name type="scientific">Novilysobacter ciconiae</name>
    <dbReference type="NCBI Taxonomy" id="2781022"/>
    <lineage>
        <taxon>Bacteria</taxon>
        <taxon>Pseudomonadati</taxon>
        <taxon>Pseudomonadota</taxon>
        <taxon>Gammaproteobacteria</taxon>
        <taxon>Lysobacterales</taxon>
        <taxon>Lysobacteraceae</taxon>
        <taxon>Novilysobacter</taxon>
    </lineage>
</organism>
<feature type="chain" id="PRO_5032329568" evidence="1">
    <location>
        <begin position="26"/>
        <end position="243"/>
    </location>
</feature>
<dbReference type="InterPro" id="IPR021783">
    <property type="entry name" value="DUF3348"/>
</dbReference>
<keyword evidence="1" id="KW-0732">Signal</keyword>
<dbReference type="Pfam" id="PF11828">
    <property type="entry name" value="DUF3348"/>
    <property type="match status" value="1"/>
</dbReference>
<keyword evidence="3" id="KW-1185">Reference proteome</keyword>
<sequence>MAKALQRTPLQGPAFIRLLAGLTSAAPAASSTSLSERLSEWLDWTRAVALSRALDGRLSAHELAPSASGNDFHEECERVRAVLVARIHAMTEPVPGPAAPRSASVVTKDEPALEFGPLRDRYRDLQQSMQAEVGRLRGHLRDMLASGSADMARLAEVDAVMELTLTPREHALLGSVPALLGQHFERLRDAAVESRDPLLPSTQAPEDAAWLGRFRQDMGDVLLAELDIRFQPVEGLLSALRNQ</sequence>
<evidence type="ECO:0000313" key="3">
    <source>
        <dbReference type="Proteomes" id="UP000594059"/>
    </source>
</evidence>
<protein>
    <submittedName>
        <fullName evidence="2">DUF3348 domain-containing protein</fullName>
    </submittedName>
</protein>
<accession>A0A7S6UH21</accession>
<feature type="signal peptide" evidence="1">
    <location>
        <begin position="1"/>
        <end position="25"/>
    </location>
</feature>
<dbReference type="AlphaFoldDB" id="A0A7S6UH21"/>
<gene>
    <name evidence="2" type="ORF">INQ41_03740</name>
</gene>
<evidence type="ECO:0000313" key="2">
    <source>
        <dbReference type="EMBL" id="QOW20158.1"/>
    </source>
</evidence>
<evidence type="ECO:0000256" key="1">
    <source>
        <dbReference type="SAM" id="SignalP"/>
    </source>
</evidence>
<dbReference type="RefSeq" id="WP_193986336.1">
    <property type="nucleotide sequence ID" value="NZ_CP063656.1"/>
</dbReference>